<dbReference type="EMBL" id="BQNB010010596">
    <property type="protein sequence ID" value="GJS79417.1"/>
    <property type="molecule type" value="Genomic_DNA"/>
</dbReference>
<reference evidence="1" key="1">
    <citation type="journal article" date="2022" name="Int. J. Mol. Sci.">
        <title>Draft Genome of Tanacetum Coccineum: Genomic Comparison of Closely Related Tanacetum-Family Plants.</title>
        <authorList>
            <person name="Yamashiro T."/>
            <person name="Shiraishi A."/>
            <person name="Nakayama K."/>
            <person name="Satake H."/>
        </authorList>
    </citation>
    <scope>NUCLEOTIDE SEQUENCE</scope>
</reference>
<name>A0ABQ4YR83_9ASTR</name>
<evidence type="ECO:0000313" key="1">
    <source>
        <dbReference type="EMBL" id="GJS79417.1"/>
    </source>
</evidence>
<dbReference type="Proteomes" id="UP001151760">
    <property type="component" value="Unassembled WGS sequence"/>
</dbReference>
<protein>
    <submittedName>
        <fullName evidence="1">Uncharacterized protein</fullName>
    </submittedName>
</protein>
<comment type="caution">
    <text evidence="1">The sequence shown here is derived from an EMBL/GenBank/DDBJ whole genome shotgun (WGS) entry which is preliminary data.</text>
</comment>
<sequence length="91" mass="10533">MRCAINFLSLRQNRSRILEVFECILQVKIKLLIKKLEDSEDEHQVYGRIVRIKILHDDLGVNTARLELLLLSITYCFSAAGIKVHVAGYNY</sequence>
<keyword evidence="2" id="KW-1185">Reference proteome</keyword>
<evidence type="ECO:0000313" key="2">
    <source>
        <dbReference type="Proteomes" id="UP001151760"/>
    </source>
</evidence>
<organism evidence="1 2">
    <name type="scientific">Tanacetum coccineum</name>
    <dbReference type="NCBI Taxonomy" id="301880"/>
    <lineage>
        <taxon>Eukaryota</taxon>
        <taxon>Viridiplantae</taxon>
        <taxon>Streptophyta</taxon>
        <taxon>Embryophyta</taxon>
        <taxon>Tracheophyta</taxon>
        <taxon>Spermatophyta</taxon>
        <taxon>Magnoliopsida</taxon>
        <taxon>eudicotyledons</taxon>
        <taxon>Gunneridae</taxon>
        <taxon>Pentapetalae</taxon>
        <taxon>asterids</taxon>
        <taxon>campanulids</taxon>
        <taxon>Asterales</taxon>
        <taxon>Asteraceae</taxon>
        <taxon>Asteroideae</taxon>
        <taxon>Anthemideae</taxon>
        <taxon>Anthemidinae</taxon>
        <taxon>Tanacetum</taxon>
    </lineage>
</organism>
<gene>
    <name evidence="1" type="ORF">Tco_0729298</name>
</gene>
<accession>A0ABQ4YR83</accession>
<reference evidence="1" key="2">
    <citation type="submission" date="2022-01" db="EMBL/GenBank/DDBJ databases">
        <authorList>
            <person name="Yamashiro T."/>
            <person name="Shiraishi A."/>
            <person name="Satake H."/>
            <person name="Nakayama K."/>
        </authorList>
    </citation>
    <scope>NUCLEOTIDE SEQUENCE</scope>
</reference>
<proteinExistence type="predicted"/>